<dbReference type="InterPro" id="IPR001300">
    <property type="entry name" value="Peptidase_C2_calpain_cat"/>
</dbReference>
<dbReference type="InterPro" id="IPR038765">
    <property type="entry name" value="Papain-like_cys_pep_sf"/>
</dbReference>
<evidence type="ECO:0000313" key="9">
    <source>
        <dbReference type="EMBL" id="ELU08108.1"/>
    </source>
</evidence>
<dbReference type="PANTHER" id="PTHR10183">
    <property type="entry name" value="CALPAIN"/>
    <property type="match status" value="1"/>
</dbReference>
<dbReference type="Proteomes" id="UP000014760">
    <property type="component" value="Unassembled WGS sequence"/>
</dbReference>
<evidence type="ECO:0000256" key="7">
    <source>
        <dbReference type="SAM" id="MobiDB-lite"/>
    </source>
</evidence>
<evidence type="ECO:0000256" key="2">
    <source>
        <dbReference type="ARBA" id="ARBA00022670"/>
    </source>
</evidence>
<dbReference type="PANTHER" id="PTHR10183:SF379">
    <property type="entry name" value="CALPAIN-5"/>
    <property type="match status" value="1"/>
</dbReference>
<dbReference type="Gene3D" id="2.60.120.380">
    <property type="match status" value="2"/>
</dbReference>
<reference evidence="9 11" key="2">
    <citation type="journal article" date="2013" name="Nature">
        <title>Insights into bilaterian evolution from three spiralian genomes.</title>
        <authorList>
            <person name="Simakov O."/>
            <person name="Marletaz F."/>
            <person name="Cho S.J."/>
            <person name="Edsinger-Gonzales E."/>
            <person name="Havlak P."/>
            <person name="Hellsten U."/>
            <person name="Kuo D.H."/>
            <person name="Larsson T."/>
            <person name="Lv J."/>
            <person name="Arendt D."/>
            <person name="Savage R."/>
            <person name="Osoegawa K."/>
            <person name="de Jong P."/>
            <person name="Grimwood J."/>
            <person name="Chapman J.A."/>
            <person name="Shapiro H."/>
            <person name="Aerts A."/>
            <person name="Otillar R.P."/>
            <person name="Terry A.Y."/>
            <person name="Boore J.L."/>
            <person name="Grigoriev I.V."/>
            <person name="Lindberg D.R."/>
            <person name="Seaver E.C."/>
            <person name="Weisblat D.A."/>
            <person name="Putnam N.H."/>
            <person name="Rokhsar D.S."/>
        </authorList>
    </citation>
    <scope>NUCLEOTIDE SEQUENCE</scope>
    <source>
        <strain evidence="9 11">I ESC-2004</strain>
    </source>
</reference>
<reference evidence="11" key="1">
    <citation type="submission" date="2012-12" db="EMBL/GenBank/DDBJ databases">
        <authorList>
            <person name="Hellsten U."/>
            <person name="Grimwood J."/>
            <person name="Chapman J.A."/>
            <person name="Shapiro H."/>
            <person name="Aerts A."/>
            <person name="Otillar R.P."/>
            <person name="Terry A.Y."/>
            <person name="Boore J.L."/>
            <person name="Simakov O."/>
            <person name="Marletaz F."/>
            <person name="Cho S.-J."/>
            <person name="Edsinger-Gonzales E."/>
            <person name="Havlak P."/>
            <person name="Kuo D.-H."/>
            <person name="Larsson T."/>
            <person name="Lv J."/>
            <person name="Arendt D."/>
            <person name="Savage R."/>
            <person name="Osoegawa K."/>
            <person name="de Jong P."/>
            <person name="Lindberg D.R."/>
            <person name="Seaver E.C."/>
            <person name="Weisblat D.A."/>
            <person name="Putnam N.H."/>
            <person name="Grigoriev I.V."/>
            <person name="Rokhsar D.S."/>
        </authorList>
    </citation>
    <scope>NUCLEOTIDE SEQUENCE</scope>
    <source>
        <strain evidence="11">I ESC-2004</strain>
    </source>
</reference>
<dbReference type="Gene3D" id="3.90.70.10">
    <property type="entry name" value="Cysteine proteinases"/>
    <property type="match status" value="1"/>
</dbReference>
<name>R7UPU6_CAPTE</name>
<evidence type="ECO:0000256" key="6">
    <source>
        <dbReference type="PROSITE-ProRule" id="PRU00239"/>
    </source>
</evidence>
<dbReference type="EMBL" id="AMQN01006850">
    <property type="status" value="NOT_ANNOTATED_CDS"/>
    <property type="molecule type" value="Genomic_DNA"/>
</dbReference>
<dbReference type="GO" id="GO:0006508">
    <property type="term" value="P:proteolysis"/>
    <property type="evidence" value="ECO:0007669"/>
    <property type="project" value="UniProtKB-KW"/>
</dbReference>
<evidence type="ECO:0000313" key="10">
    <source>
        <dbReference type="EnsemblMetazoa" id="CapteP218884"/>
    </source>
</evidence>
<dbReference type="InterPro" id="IPR022683">
    <property type="entry name" value="Calpain_III"/>
</dbReference>
<dbReference type="SMART" id="SM00230">
    <property type="entry name" value="CysPc"/>
    <property type="match status" value="1"/>
</dbReference>
<dbReference type="OMA" id="RYHGSYN"/>
<dbReference type="SMART" id="SM00720">
    <property type="entry name" value="calpain_III"/>
    <property type="match status" value="2"/>
</dbReference>
<dbReference type="EMBL" id="KB299334">
    <property type="protein sequence ID" value="ELU08108.1"/>
    <property type="molecule type" value="Genomic_DNA"/>
</dbReference>
<dbReference type="InterPro" id="IPR022682">
    <property type="entry name" value="Calpain_domain_III"/>
</dbReference>
<protein>
    <recommendedName>
        <fullName evidence="8">Calpain catalytic domain-containing protein</fullName>
    </recommendedName>
</protein>
<evidence type="ECO:0000259" key="8">
    <source>
        <dbReference type="PROSITE" id="PS50203"/>
    </source>
</evidence>
<dbReference type="Pfam" id="PF00648">
    <property type="entry name" value="Peptidase_C2"/>
    <property type="match status" value="1"/>
</dbReference>
<feature type="active site" evidence="5 6">
    <location>
        <position position="559"/>
    </location>
</feature>
<dbReference type="GO" id="GO:0004198">
    <property type="term" value="F:calcium-dependent cysteine-type endopeptidase activity"/>
    <property type="evidence" value="ECO:0007669"/>
    <property type="project" value="InterPro"/>
</dbReference>
<comment type="similarity">
    <text evidence="1">Belongs to the peptidase C2 family.</text>
</comment>
<organism evidence="9">
    <name type="scientific">Capitella teleta</name>
    <name type="common">Polychaete worm</name>
    <dbReference type="NCBI Taxonomy" id="283909"/>
    <lineage>
        <taxon>Eukaryota</taxon>
        <taxon>Metazoa</taxon>
        <taxon>Spiralia</taxon>
        <taxon>Lophotrochozoa</taxon>
        <taxon>Annelida</taxon>
        <taxon>Polychaeta</taxon>
        <taxon>Sedentaria</taxon>
        <taxon>Scolecida</taxon>
        <taxon>Capitellidae</taxon>
        <taxon>Capitella</taxon>
    </lineage>
</organism>
<proteinExistence type="inferred from homology"/>
<feature type="active site" evidence="5 6">
    <location>
        <position position="377"/>
    </location>
</feature>
<dbReference type="InterPro" id="IPR036213">
    <property type="entry name" value="Calpain_III_sf"/>
</dbReference>
<dbReference type="HOGENOM" id="CLU_311285_0_0_1"/>
<dbReference type="FunFam" id="3.90.70.10:FF:000114">
    <property type="entry name" value="Calpain a"/>
    <property type="match status" value="1"/>
</dbReference>
<dbReference type="PRINTS" id="PR00704">
    <property type="entry name" value="CALPAIN"/>
</dbReference>
<dbReference type="OrthoDB" id="424753at2759"/>
<keyword evidence="4 6" id="KW-0788">Thiol protease</keyword>
<feature type="domain" description="Calpain catalytic" evidence="8">
    <location>
        <begin position="345"/>
        <end position="620"/>
    </location>
</feature>
<dbReference type="CDD" id="cd00044">
    <property type="entry name" value="CysPc"/>
    <property type="match status" value="1"/>
</dbReference>
<dbReference type="AlphaFoldDB" id="R7UPU6"/>
<dbReference type="InterPro" id="IPR022684">
    <property type="entry name" value="Calpain_cysteine_protease"/>
</dbReference>
<dbReference type="SUPFAM" id="SSF49758">
    <property type="entry name" value="Calpain large subunit, middle domain (domain III)"/>
    <property type="match status" value="2"/>
</dbReference>
<keyword evidence="11" id="KW-1185">Reference proteome</keyword>
<evidence type="ECO:0000256" key="4">
    <source>
        <dbReference type="ARBA" id="ARBA00022807"/>
    </source>
</evidence>
<gene>
    <name evidence="9" type="ORF">CAPTEDRAFT_218884</name>
</gene>
<accession>R7UPU6</accession>
<feature type="compositionally biased region" description="Basic and acidic residues" evidence="7">
    <location>
        <begin position="194"/>
        <end position="206"/>
    </location>
</feature>
<reference evidence="10" key="3">
    <citation type="submission" date="2015-06" db="UniProtKB">
        <authorList>
            <consortium name="EnsemblMetazoa"/>
        </authorList>
    </citation>
    <scope>IDENTIFICATION</scope>
</reference>
<dbReference type="SUPFAM" id="SSF54001">
    <property type="entry name" value="Cysteine proteinases"/>
    <property type="match status" value="1"/>
</dbReference>
<keyword evidence="2 6" id="KW-0645">Protease</keyword>
<feature type="active site" evidence="5 6">
    <location>
        <position position="535"/>
    </location>
</feature>
<keyword evidence="3 6" id="KW-0378">Hydrolase</keyword>
<evidence type="ECO:0000313" key="11">
    <source>
        <dbReference type="Proteomes" id="UP000014760"/>
    </source>
</evidence>
<feature type="region of interest" description="Disordered" evidence="7">
    <location>
        <begin position="184"/>
        <end position="236"/>
    </location>
</feature>
<dbReference type="Pfam" id="PF01067">
    <property type="entry name" value="Calpain_III"/>
    <property type="match status" value="2"/>
</dbReference>
<dbReference type="PROSITE" id="PS50203">
    <property type="entry name" value="CALPAIN_CAT"/>
    <property type="match status" value="1"/>
</dbReference>
<evidence type="ECO:0000256" key="1">
    <source>
        <dbReference type="ARBA" id="ARBA00007623"/>
    </source>
</evidence>
<feature type="compositionally biased region" description="Polar residues" evidence="7">
    <location>
        <begin position="218"/>
        <end position="236"/>
    </location>
</feature>
<sequence length="944" mass="105297">MAPASAMIMPPMPPMPGMPMPKLPAAVSEQKKDAPITFTKNGKCYSCDSCSRQNRNKATFNCVSSELTSFSSRALEGAVSKIHPSVAIKQVCAKRSTHLRYSQPSLLFTKTIGLKHKEKGARKNVWLITNYASVLVVPILGAIYEYADLLQCTHRETECQVLGVSGKQITFAPDCLHGAMGCGPSTAPVSRQGAQEEHHHSAENSHHSNHSHLQHNSPGRSSRLSHNGTTQQNGGISNVIQQLVSSIVERNPTEILDQHWVRQQKPKVIDESQPDAPDDEITELKHSNDVTKVMGRICSLIDTRANRADVNEGLSRPHVEMNDIYTDPEFTFDVAMDGEPDIDQLQWMRPVEFLDHPVLFADGTTRFDIEQGGAGTCWFLSILSSLADKPEVLKQIIPEDSYNIGREDYDGVFHCRFWKFGQWIDVYCDDYLPVKQWGDGFVPWGARSTNRNEVWVSLMEKAFARFNGGYPQVYGGWAGDAFVAMTGGVAERVESKDITAPALFARVKNALNSGAVIACSCPDAMDGQMGLVGGHAYTITGAIKIEYQGSAKAMIRVRNPWGVGKGEWLGDWSDSSALWDEVTDDVKTKMKVSERQDGEFWMTLEDYMAYFSDTHMCNFTPDFDKDGKEDGLNQLCCVLGEWRAESAAGCDPDVKMDNQKYLFSVPKKGLDEEGKLPVVLQVLQFKEHIKSKEPPFYMRTDLYKIESQGKKGHSVHLVLDEITNFLDYYGGSDYAYRYRLLPGDYMIVPTTLEPGQEKAFCLRLFSSVPIKCRELSSRPAVYVRKAEPTFSQNGHKFQLDNMVIQLGAWVAEKSAGGQISHGTFHLNPQYSFSIPDGDTEPVLVDLLQHNTQPKLPIGYRIFPLSANDRTPLDANTIYRAYEQCLSDIEGANPFIIGYEAHAYYMVPPGDYIIICFTNDPDVAKDFALAVATRRGINTQLKLCN</sequence>
<evidence type="ECO:0000256" key="5">
    <source>
        <dbReference type="PIRSR" id="PIRSR622684-1"/>
    </source>
</evidence>
<dbReference type="GO" id="GO:0005737">
    <property type="term" value="C:cytoplasm"/>
    <property type="evidence" value="ECO:0007669"/>
    <property type="project" value="TreeGrafter"/>
</dbReference>
<dbReference type="EnsemblMetazoa" id="CapteT218884">
    <property type="protein sequence ID" value="CapteP218884"/>
    <property type="gene ID" value="CapteG218884"/>
</dbReference>
<evidence type="ECO:0000256" key="3">
    <source>
        <dbReference type="ARBA" id="ARBA00022801"/>
    </source>
</evidence>
<dbReference type="STRING" id="283909.R7UPU6"/>